<keyword evidence="24" id="KW-1185">Reference proteome</keyword>
<evidence type="ECO:0000256" key="6">
    <source>
        <dbReference type="ARBA" id="ARBA00022481"/>
    </source>
</evidence>
<dbReference type="PANTHER" id="PTHR28620">
    <property type="entry name" value="CENTROMERE PROTEIN V"/>
    <property type="match status" value="1"/>
</dbReference>
<protein>
    <recommendedName>
        <fullName evidence="19">Centromere protein V</fullName>
    </recommendedName>
    <alternativeName>
        <fullName evidence="20">Proline-rich protein 6</fullName>
    </alternativeName>
</protein>
<keyword evidence="9" id="KW-0132">Cell division</keyword>
<evidence type="ECO:0000256" key="11">
    <source>
        <dbReference type="ARBA" id="ARBA00022776"/>
    </source>
</evidence>
<keyword evidence="8" id="KW-0597">Phosphoprotein</keyword>
<dbReference type="GO" id="GO:0051301">
    <property type="term" value="P:cell division"/>
    <property type="evidence" value="ECO:0007669"/>
    <property type="project" value="UniProtKB-KW"/>
</dbReference>
<evidence type="ECO:0000256" key="15">
    <source>
        <dbReference type="ARBA" id="ARBA00023242"/>
    </source>
</evidence>
<evidence type="ECO:0000313" key="24">
    <source>
        <dbReference type="Proteomes" id="UP000675900"/>
    </source>
</evidence>
<dbReference type="SUPFAM" id="SSF51316">
    <property type="entry name" value="Mss4-like"/>
    <property type="match status" value="1"/>
</dbReference>
<keyword evidence="7" id="KW-0963">Cytoplasm</keyword>
<dbReference type="GO" id="GO:0046872">
    <property type="term" value="F:metal ion binding"/>
    <property type="evidence" value="ECO:0007669"/>
    <property type="project" value="UniProtKB-KW"/>
</dbReference>
<dbReference type="GO" id="GO:0032467">
    <property type="term" value="P:positive regulation of cytokinesis"/>
    <property type="evidence" value="ECO:0007669"/>
    <property type="project" value="TreeGrafter"/>
</dbReference>
<organism evidence="23 24">
    <name type="scientific">Panthera tigris altaica</name>
    <name type="common">Siberian tiger</name>
    <dbReference type="NCBI Taxonomy" id="74533"/>
    <lineage>
        <taxon>Eukaryota</taxon>
        <taxon>Metazoa</taxon>
        <taxon>Chordata</taxon>
        <taxon>Craniata</taxon>
        <taxon>Vertebrata</taxon>
        <taxon>Euteleostomi</taxon>
        <taxon>Mammalia</taxon>
        <taxon>Eutheria</taxon>
        <taxon>Laurasiatheria</taxon>
        <taxon>Carnivora</taxon>
        <taxon>Feliformia</taxon>
        <taxon>Felidae</taxon>
        <taxon>Pantherinae</taxon>
        <taxon>Panthera</taxon>
    </lineage>
</organism>
<dbReference type="InterPro" id="IPR052355">
    <property type="entry name" value="CENP-V-like"/>
</dbReference>
<evidence type="ECO:0000256" key="20">
    <source>
        <dbReference type="ARBA" id="ARBA00077491"/>
    </source>
</evidence>
<comment type="similarity">
    <text evidence="4">Belongs to the Gfa family.</text>
</comment>
<evidence type="ECO:0000256" key="17">
    <source>
        <dbReference type="ARBA" id="ARBA00023328"/>
    </source>
</evidence>
<keyword evidence="14" id="KW-0206">Cytoskeleton</keyword>
<name>A0A8C9KEA3_PANTA</name>
<keyword evidence="17" id="KW-0137">Centromere</keyword>
<keyword evidence="15" id="KW-0539">Nucleus</keyword>
<evidence type="ECO:0000256" key="4">
    <source>
        <dbReference type="ARBA" id="ARBA00005495"/>
    </source>
</evidence>
<reference evidence="23" key="1">
    <citation type="submission" date="2025-08" db="UniProtKB">
        <authorList>
            <consortium name="Ensembl"/>
        </authorList>
    </citation>
    <scope>IDENTIFICATION</scope>
</reference>
<evidence type="ECO:0000313" key="23">
    <source>
        <dbReference type="Ensembl" id="ENSPTIP00000022782.1"/>
    </source>
</evidence>
<evidence type="ECO:0000256" key="3">
    <source>
        <dbReference type="ARBA" id="ARBA00004629"/>
    </source>
</evidence>
<sequence>LLFPALPGRERSAGEGVLIPREARAKRCSASGTASRVPKRREGGLDAPGWPALLRAPPALLQREKNPQDPRRMGPGEDFRVSVVLETSYELRQRLPEHLDPCPVGHEYQGLVKHTGGCHCGAVRFEVWASADLHIFDCNCSICKKKQNRHFIVPASRFKLLKGAESITTYTFNTHKAQHTFCKRCGVQSFYTPRSNPGGFGIAPHCLDEGTVRSVVIEEFNGTDWEKAMKEHKTIKNMSKE</sequence>
<evidence type="ECO:0000256" key="1">
    <source>
        <dbReference type="ARBA" id="ARBA00004123"/>
    </source>
</evidence>
<dbReference type="Ensembl" id="ENSPTIT00000027216.1">
    <property type="protein sequence ID" value="ENSPTIP00000022782.1"/>
    <property type="gene ID" value="ENSPTIG00000019460.1"/>
</dbReference>
<keyword evidence="6" id="KW-0488">Methylation</keyword>
<keyword evidence="16" id="KW-0131">Cell cycle</keyword>
<dbReference type="Pfam" id="PF04828">
    <property type="entry name" value="GFA"/>
    <property type="match status" value="1"/>
</dbReference>
<comment type="function">
    <text evidence="18">Required for distribution of pericentromeric heterochromatin in interphase nuclei and for centromere formation and organization, chromosome alignment and cytokinesis.</text>
</comment>
<dbReference type="GO" id="GO:0000776">
    <property type="term" value="C:kinetochore"/>
    <property type="evidence" value="ECO:0007669"/>
    <property type="project" value="UniProtKB-KW"/>
</dbReference>
<dbReference type="InterPro" id="IPR006913">
    <property type="entry name" value="CENP-V/GFA"/>
</dbReference>
<dbReference type="AlphaFoldDB" id="A0A8C9KEA3"/>
<dbReference type="GO" id="GO:0016846">
    <property type="term" value="F:carbon-sulfur lyase activity"/>
    <property type="evidence" value="ECO:0007669"/>
    <property type="project" value="InterPro"/>
</dbReference>
<feature type="domain" description="CENP-V/GFA" evidence="22">
    <location>
        <begin position="114"/>
        <end position="226"/>
    </location>
</feature>
<evidence type="ECO:0000256" key="10">
    <source>
        <dbReference type="ARBA" id="ARBA00022723"/>
    </source>
</evidence>
<dbReference type="PANTHER" id="PTHR28620:SF4">
    <property type="entry name" value="CENTROMERE PROTEIN V"/>
    <property type="match status" value="1"/>
</dbReference>
<keyword evidence="11" id="KW-0498">Mitosis</keyword>
<proteinExistence type="inferred from homology"/>
<dbReference type="GO" id="GO:0051233">
    <property type="term" value="C:spindle midzone"/>
    <property type="evidence" value="ECO:0007669"/>
    <property type="project" value="TreeGrafter"/>
</dbReference>
<feature type="compositionally biased region" description="Basic and acidic residues" evidence="21">
    <location>
        <begin position="62"/>
        <end position="76"/>
    </location>
</feature>
<keyword evidence="5" id="KW-0158">Chromosome</keyword>
<evidence type="ECO:0000256" key="9">
    <source>
        <dbReference type="ARBA" id="ARBA00022618"/>
    </source>
</evidence>
<evidence type="ECO:0000256" key="7">
    <source>
        <dbReference type="ARBA" id="ARBA00022490"/>
    </source>
</evidence>
<keyword evidence="12" id="KW-0862">Zinc</keyword>
<dbReference type="Gene3D" id="2.170.150.70">
    <property type="match status" value="1"/>
</dbReference>
<keyword evidence="13" id="KW-0995">Kinetochore</keyword>
<dbReference type="GeneTree" id="ENSGT00390000003183"/>
<dbReference type="InterPro" id="IPR011057">
    <property type="entry name" value="Mss4-like_sf"/>
</dbReference>
<dbReference type="FunFam" id="2.170.150.70:FF:000001">
    <property type="entry name" value="Centromere protein V"/>
    <property type="match status" value="1"/>
</dbReference>
<evidence type="ECO:0000256" key="21">
    <source>
        <dbReference type="SAM" id="MobiDB-lite"/>
    </source>
</evidence>
<evidence type="ECO:0000259" key="22">
    <source>
        <dbReference type="PROSITE" id="PS51891"/>
    </source>
</evidence>
<evidence type="ECO:0000256" key="2">
    <source>
        <dbReference type="ARBA" id="ARBA00004186"/>
    </source>
</evidence>
<gene>
    <name evidence="23" type="primary">CENPV</name>
</gene>
<evidence type="ECO:0000256" key="13">
    <source>
        <dbReference type="ARBA" id="ARBA00022838"/>
    </source>
</evidence>
<dbReference type="GO" id="GO:0033044">
    <property type="term" value="P:regulation of chromosome organization"/>
    <property type="evidence" value="ECO:0007669"/>
    <property type="project" value="TreeGrafter"/>
</dbReference>
<dbReference type="PROSITE" id="PS51891">
    <property type="entry name" value="CENP_V_GFA"/>
    <property type="match status" value="1"/>
</dbReference>
<evidence type="ECO:0000256" key="8">
    <source>
        <dbReference type="ARBA" id="ARBA00022553"/>
    </source>
</evidence>
<evidence type="ECO:0000256" key="12">
    <source>
        <dbReference type="ARBA" id="ARBA00022833"/>
    </source>
</evidence>
<evidence type="ECO:0000256" key="16">
    <source>
        <dbReference type="ARBA" id="ARBA00023306"/>
    </source>
</evidence>
<evidence type="ECO:0000256" key="5">
    <source>
        <dbReference type="ARBA" id="ARBA00022454"/>
    </source>
</evidence>
<dbReference type="GO" id="GO:0005634">
    <property type="term" value="C:nucleus"/>
    <property type="evidence" value="ECO:0007669"/>
    <property type="project" value="UniProtKB-SubCell"/>
</dbReference>
<evidence type="ECO:0000256" key="18">
    <source>
        <dbReference type="ARBA" id="ARBA00058433"/>
    </source>
</evidence>
<comment type="subcellular location">
    <subcellularLocation>
        <location evidence="3">Chromosome</location>
        <location evidence="3">Centromere</location>
        <location evidence="3">Kinetochore</location>
    </subcellularLocation>
    <subcellularLocation>
        <location evidence="2">Cytoplasm</location>
        <location evidence="2">Cytoskeleton</location>
        <location evidence="2">Spindle</location>
    </subcellularLocation>
    <subcellularLocation>
        <location evidence="1">Nucleus</location>
    </subcellularLocation>
</comment>
<evidence type="ECO:0000256" key="14">
    <source>
        <dbReference type="ARBA" id="ARBA00023212"/>
    </source>
</evidence>
<dbReference type="GO" id="GO:0031508">
    <property type="term" value="P:pericentric heterochromatin formation"/>
    <property type="evidence" value="ECO:0007669"/>
    <property type="project" value="TreeGrafter"/>
</dbReference>
<feature type="compositionally biased region" description="Low complexity" evidence="21">
    <location>
        <begin position="47"/>
        <end position="61"/>
    </location>
</feature>
<dbReference type="Proteomes" id="UP000675900">
    <property type="component" value="Unassembled WGS sequence"/>
</dbReference>
<reference evidence="23" key="2">
    <citation type="submission" date="2025-09" db="UniProtKB">
        <authorList>
            <consortium name="Ensembl"/>
        </authorList>
    </citation>
    <scope>IDENTIFICATION</scope>
</reference>
<keyword evidence="10" id="KW-0479">Metal-binding</keyword>
<feature type="region of interest" description="Disordered" evidence="21">
    <location>
        <begin position="28"/>
        <end position="76"/>
    </location>
</feature>
<accession>A0A8C9KEA3</accession>
<evidence type="ECO:0000256" key="19">
    <source>
        <dbReference type="ARBA" id="ARBA00068534"/>
    </source>
</evidence>